<comment type="caution">
    <text evidence="1">The sequence shown here is derived from an EMBL/GenBank/DDBJ whole genome shotgun (WGS) entry which is preliminary data.</text>
</comment>
<reference evidence="1 2" key="1">
    <citation type="journal article" date="2013" name="PLoS ONE">
        <title>Comparative Genomic Characterization of Three Streptococcus parauberis Strains in Fish Pathogen, as Assessed by Wide-Genome Analyses.</title>
        <authorList>
            <person name="Nho S.W."/>
            <person name="Hikima J."/>
            <person name="Park S.B."/>
            <person name="Jang H.B."/>
            <person name="Cha I.S."/>
            <person name="Yasuike M."/>
            <person name="Nakamura Y."/>
            <person name="Fujiwara A."/>
            <person name="Sano M."/>
            <person name="Kanai K."/>
            <person name="Kondo H."/>
            <person name="Hirono I."/>
            <person name="Takeyama H."/>
            <person name="Aoki T."/>
            <person name="Jung T.S."/>
        </authorList>
    </citation>
    <scope>NUCLEOTIDE SEQUENCE [LARGE SCALE GENOMIC DNA]</scope>
    <source>
        <strain evidence="1 2">KRS-02083</strain>
    </source>
</reference>
<name>A0ABN0IT40_9STRE</name>
<organism evidence="1 2">
    <name type="scientific">Streptococcus parauberis KRS-02083</name>
    <dbReference type="NCBI Taxonomy" id="1207545"/>
    <lineage>
        <taxon>Bacteria</taxon>
        <taxon>Bacillati</taxon>
        <taxon>Bacillota</taxon>
        <taxon>Bacilli</taxon>
        <taxon>Lactobacillales</taxon>
        <taxon>Streptococcaceae</taxon>
        <taxon>Streptococcus</taxon>
    </lineage>
</organism>
<protein>
    <submittedName>
        <fullName evidence="1">Uncharacterized protein</fullName>
    </submittedName>
</protein>
<gene>
    <name evidence="1" type="ORF">SPJ1_0038</name>
</gene>
<dbReference type="EMBL" id="ALYM01000001">
    <property type="protein sequence ID" value="EMG26076.1"/>
    <property type="molecule type" value="Genomic_DNA"/>
</dbReference>
<evidence type="ECO:0000313" key="1">
    <source>
        <dbReference type="EMBL" id="EMG26076.1"/>
    </source>
</evidence>
<keyword evidence="2" id="KW-1185">Reference proteome</keyword>
<evidence type="ECO:0000313" key="2">
    <source>
        <dbReference type="Proteomes" id="UP000011769"/>
    </source>
</evidence>
<dbReference type="Proteomes" id="UP000011769">
    <property type="component" value="Unassembled WGS sequence"/>
</dbReference>
<proteinExistence type="predicted"/>
<sequence length="39" mass="4743">MDKTKSFRFNNYQSYFMISNLPVIMDKLLTIQYNFIIFG</sequence>
<accession>A0ABN0IT40</accession>